<dbReference type="Gene3D" id="3.30.450.40">
    <property type="match status" value="1"/>
</dbReference>
<evidence type="ECO:0000259" key="18">
    <source>
        <dbReference type="PROSITE" id="PS50109"/>
    </source>
</evidence>
<dbReference type="InterPro" id="IPR013654">
    <property type="entry name" value="PAS_2"/>
</dbReference>
<evidence type="ECO:0000256" key="8">
    <source>
        <dbReference type="ARBA" id="ARBA00022606"/>
    </source>
</evidence>
<dbReference type="InterPro" id="IPR003661">
    <property type="entry name" value="HisK_dim/P_dom"/>
</dbReference>
<dbReference type="Pfam" id="PF00512">
    <property type="entry name" value="HisKA"/>
    <property type="match status" value="1"/>
</dbReference>
<dbReference type="GO" id="GO:0006355">
    <property type="term" value="P:regulation of DNA-templated transcription"/>
    <property type="evidence" value="ECO:0007669"/>
    <property type="project" value="InterPro"/>
</dbReference>
<dbReference type="PANTHER" id="PTHR42878:SF15">
    <property type="entry name" value="BACTERIOPHYTOCHROME"/>
    <property type="match status" value="1"/>
</dbReference>
<dbReference type="GO" id="GO:0009584">
    <property type="term" value="P:detection of visible light"/>
    <property type="evidence" value="ECO:0007669"/>
    <property type="project" value="InterPro"/>
</dbReference>
<dbReference type="PRINTS" id="PR01033">
    <property type="entry name" value="PHYTOCHROME"/>
</dbReference>
<gene>
    <name evidence="19" type="ORF">N177_2805</name>
</gene>
<keyword evidence="16" id="KW-0675">Receptor</keyword>
<dbReference type="InterPro" id="IPR003018">
    <property type="entry name" value="GAF"/>
</dbReference>
<dbReference type="Pfam" id="PF01590">
    <property type="entry name" value="GAF"/>
    <property type="match status" value="1"/>
</dbReference>
<name>V4RKS5_9HYPH</name>
<evidence type="ECO:0000256" key="14">
    <source>
        <dbReference type="ARBA" id="ARBA00023012"/>
    </source>
</evidence>
<keyword evidence="6" id="KW-0600">Photoreceptor protein</keyword>
<keyword evidence="10" id="KW-0547">Nucleotide-binding</keyword>
<dbReference type="InterPro" id="IPR016132">
    <property type="entry name" value="Phyto_chromo_attachment"/>
</dbReference>
<keyword evidence="9 19" id="KW-0808">Transferase</keyword>
<proteinExistence type="inferred from homology"/>
<dbReference type="SUPFAM" id="SSF47384">
    <property type="entry name" value="Homodimeric domain of signal transducing histidine kinase"/>
    <property type="match status" value="1"/>
</dbReference>
<dbReference type="InterPro" id="IPR013515">
    <property type="entry name" value="Phytochrome_cen-reg"/>
</dbReference>
<evidence type="ECO:0000256" key="16">
    <source>
        <dbReference type="ARBA" id="ARBA00023170"/>
    </source>
</evidence>
<dbReference type="GO" id="GO:0000155">
    <property type="term" value="F:phosphorelay sensor kinase activity"/>
    <property type="evidence" value="ECO:0007669"/>
    <property type="project" value="InterPro"/>
</dbReference>
<feature type="domain" description="Histidine kinase" evidence="18">
    <location>
        <begin position="521"/>
        <end position="734"/>
    </location>
</feature>
<evidence type="ECO:0000256" key="9">
    <source>
        <dbReference type="ARBA" id="ARBA00022679"/>
    </source>
</evidence>
<dbReference type="Gene3D" id="3.30.450.20">
    <property type="entry name" value="PAS domain"/>
    <property type="match status" value="1"/>
</dbReference>
<keyword evidence="20" id="KW-1185">Reference proteome</keyword>
<dbReference type="RefSeq" id="WP_023432930.1">
    <property type="nucleotide sequence ID" value="NZ_AWXZ01000037.1"/>
</dbReference>
<evidence type="ECO:0000313" key="20">
    <source>
        <dbReference type="Proteomes" id="UP000017819"/>
    </source>
</evidence>
<comment type="similarity">
    <text evidence="3">In the N-terminal section; belongs to the phytochrome family.</text>
</comment>
<feature type="domain" description="Phytochrome chromophore attachment site" evidence="17">
    <location>
        <begin position="140"/>
        <end position="298"/>
    </location>
</feature>
<evidence type="ECO:0000259" key="17">
    <source>
        <dbReference type="PROSITE" id="PS50046"/>
    </source>
</evidence>
<comment type="subcellular location">
    <subcellularLocation>
        <location evidence="2">Cell membrane</location>
    </subcellularLocation>
</comment>
<keyword evidence="14" id="KW-0902">Two-component regulatory system</keyword>
<dbReference type="GO" id="GO:0005524">
    <property type="term" value="F:ATP binding"/>
    <property type="evidence" value="ECO:0007669"/>
    <property type="project" value="UniProtKB-KW"/>
</dbReference>
<reference evidence="19 20" key="1">
    <citation type="journal article" date="2014" name="Genome Announc.">
        <title>Draft Genome Sequence of Lutibaculum baratangense Strain AMV1T, Isolated from a Mud Volcano in Andamans, India.</title>
        <authorList>
            <person name="Singh A."/>
            <person name="Sreenivas A."/>
            <person name="Sathyanarayana Reddy G."/>
            <person name="Pinnaka A.K."/>
            <person name="Shivaji S."/>
        </authorList>
    </citation>
    <scope>NUCLEOTIDE SEQUENCE [LARGE SCALE GENOMIC DNA]</scope>
    <source>
        <strain evidence="19 20">AMV1</strain>
    </source>
</reference>
<dbReference type="FunFam" id="3.30.565.10:FF:000023">
    <property type="entry name" value="PAS domain-containing sensor histidine kinase"/>
    <property type="match status" value="1"/>
</dbReference>
<keyword evidence="13" id="KW-0157">Chromophore</keyword>
<keyword evidence="5" id="KW-1003">Cell membrane</keyword>
<dbReference type="InterPro" id="IPR036097">
    <property type="entry name" value="HisK_dim/P_sf"/>
</dbReference>
<evidence type="ECO:0000256" key="2">
    <source>
        <dbReference type="ARBA" id="ARBA00004236"/>
    </source>
</evidence>
<dbReference type="InterPro" id="IPR050351">
    <property type="entry name" value="BphY/WalK/GraS-like"/>
</dbReference>
<dbReference type="PATRIC" id="fig|631454.5.peg.2770"/>
<dbReference type="Gene3D" id="1.10.287.130">
    <property type="match status" value="1"/>
</dbReference>
<dbReference type="Pfam" id="PF08446">
    <property type="entry name" value="PAS_2"/>
    <property type="match status" value="1"/>
</dbReference>
<dbReference type="AlphaFoldDB" id="V4RKS5"/>
<dbReference type="OrthoDB" id="9760752at2"/>
<dbReference type="PROSITE" id="PS50046">
    <property type="entry name" value="PHYTOCHROME_2"/>
    <property type="match status" value="1"/>
</dbReference>
<keyword evidence="8" id="KW-0716">Sensory transduction</keyword>
<dbReference type="PANTHER" id="PTHR42878">
    <property type="entry name" value="TWO-COMPONENT HISTIDINE KINASE"/>
    <property type="match status" value="1"/>
</dbReference>
<dbReference type="Pfam" id="PF00360">
    <property type="entry name" value="PHY"/>
    <property type="match status" value="1"/>
</dbReference>
<evidence type="ECO:0000256" key="3">
    <source>
        <dbReference type="ARBA" id="ARBA00006402"/>
    </source>
</evidence>
<dbReference type="GO" id="GO:0000156">
    <property type="term" value="F:phosphorelay response regulator activity"/>
    <property type="evidence" value="ECO:0007669"/>
    <property type="project" value="TreeGrafter"/>
</dbReference>
<evidence type="ECO:0000256" key="5">
    <source>
        <dbReference type="ARBA" id="ARBA00022475"/>
    </source>
</evidence>
<accession>V4RKS5</accession>
<dbReference type="InterPro" id="IPR005467">
    <property type="entry name" value="His_kinase_dom"/>
</dbReference>
<keyword evidence="15" id="KW-0472">Membrane</keyword>
<dbReference type="InterPro" id="IPR043150">
    <property type="entry name" value="Phytochrome_PHY_sf"/>
</dbReference>
<organism evidence="19 20">
    <name type="scientific">Lutibaculum baratangense AMV1</name>
    <dbReference type="NCBI Taxonomy" id="631454"/>
    <lineage>
        <taxon>Bacteria</taxon>
        <taxon>Pseudomonadati</taxon>
        <taxon>Pseudomonadota</taxon>
        <taxon>Alphaproteobacteria</taxon>
        <taxon>Hyphomicrobiales</taxon>
        <taxon>Tepidamorphaceae</taxon>
        <taxon>Lutibaculum</taxon>
    </lineage>
</organism>
<evidence type="ECO:0000256" key="13">
    <source>
        <dbReference type="ARBA" id="ARBA00022991"/>
    </source>
</evidence>
<comment type="caution">
    <text evidence="19">The sequence shown here is derived from an EMBL/GenBank/DDBJ whole genome shotgun (WGS) entry which is preliminary data.</text>
</comment>
<dbReference type="eggNOG" id="COG4251">
    <property type="taxonomic scope" value="Bacteria"/>
</dbReference>
<dbReference type="Gene3D" id="3.30.565.10">
    <property type="entry name" value="Histidine kinase-like ATPase, C-terminal domain"/>
    <property type="match status" value="1"/>
</dbReference>
<dbReference type="PROSITE" id="PS50109">
    <property type="entry name" value="HIS_KIN"/>
    <property type="match status" value="1"/>
</dbReference>
<dbReference type="Gene3D" id="3.30.450.270">
    <property type="match status" value="1"/>
</dbReference>
<evidence type="ECO:0000256" key="1">
    <source>
        <dbReference type="ARBA" id="ARBA00000085"/>
    </source>
</evidence>
<dbReference type="InterPro" id="IPR035965">
    <property type="entry name" value="PAS-like_dom_sf"/>
</dbReference>
<dbReference type="Proteomes" id="UP000017819">
    <property type="component" value="Unassembled WGS sequence"/>
</dbReference>
<protein>
    <recommendedName>
        <fullName evidence="4">histidine kinase</fullName>
        <ecNumber evidence="4">2.7.13.3</ecNumber>
    </recommendedName>
</protein>
<evidence type="ECO:0000256" key="12">
    <source>
        <dbReference type="ARBA" id="ARBA00022840"/>
    </source>
</evidence>
<dbReference type="Pfam" id="PF02518">
    <property type="entry name" value="HATPase_c"/>
    <property type="match status" value="1"/>
</dbReference>
<dbReference type="GO" id="GO:0007234">
    <property type="term" value="P:osmosensory signaling via phosphorelay pathway"/>
    <property type="evidence" value="ECO:0007669"/>
    <property type="project" value="TreeGrafter"/>
</dbReference>
<dbReference type="SMART" id="SM00387">
    <property type="entry name" value="HATPase_c"/>
    <property type="match status" value="1"/>
</dbReference>
<evidence type="ECO:0000313" key="19">
    <source>
        <dbReference type="EMBL" id="ESR23860.1"/>
    </source>
</evidence>
<comment type="catalytic activity">
    <reaction evidence="1">
        <text>ATP + protein L-histidine = ADP + protein N-phospho-L-histidine.</text>
        <dbReference type="EC" id="2.7.13.3"/>
    </reaction>
</comment>
<keyword evidence="7" id="KW-0597">Phosphoprotein</keyword>
<dbReference type="GO" id="GO:0009881">
    <property type="term" value="F:photoreceptor activity"/>
    <property type="evidence" value="ECO:0007669"/>
    <property type="project" value="UniProtKB-KW"/>
</dbReference>
<dbReference type="EMBL" id="AWXZ01000037">
    <property type="protein sequence ID" value="ESR23860.1"/>
    <property type="molecule type" value="Genomic_DNA"/>
</dbReference>
<evidence type="ECO:0000256" key="4">
    <source>
        <dbReference type="ARBA" id="ARBA00012438"/>
    </source>
</evidence>
<evidence type="ECO:0000256" key="6">
    <source>
        <dbReference type="ARBA" id="ARBA00022543"/>
    </source>
</evidence>
<evidence type="ECO:0000256" key="10">
    <source>
        <dbReference type="ARBA" id="ARBA00022741"/>
    </source>
</evidence>
<dbReference type="SUPFAM" id="SSF55785">
    <property type="entry name" value="PYP-like sensor domain (PAS domain)"/>
    <property type="match status" value="1"/>
</dbReference>
<dbReference type="InterPro" id="IPR029016">
    <property type="entry name" value="GAF-like_dom_sf"/>
</dbReference>
<keyword evidence="12" id="KW-0067">ATP-binding</keyword>
<evidence type="ECO:0000256" key="15">
    <source>
        <dbReference type="ARBA" id="ARBA00023136"/>
    </source>
</evidence>
<evidence type="ECO:0000256" key="11">
    <source>
        <dbReference type="ARBA" id="ARBA00022777"/>
    </source>
</evidence>
<dbReference type="InterPro" id="IPR003594">
    <property type="entry name" value="HATPase_dom"/>
</dbReference>
<dbReference type="CDD" id="cd00082">
    <property type="entry name" value="HisKA"/>
    <property type="match status" value="1"/>
</dbReference>
<dbReference type="SMART" id="SM00388">
    <property type="entry name" value="HisKA"/>
    <property type="match status" value="1"/>
</dbReference>
<dbReference type="InterPro" id="IPR036890">
    <property type="entry name" value="HATPase_C_sf"/>
</dbReference>
<dbReference type="SUPFAM" id="SSF55874">
    <property type="entry name" value="ATPase domain of HSP90 chaperone/DNA topoisomerase II/histidine kinase"/>
    <property type="match status" value="1"/>
</dbReference>
<dbReference type="SUPFAM" id="SSF55781">
    <property type="entry name" value="GAF domain-like"/>
    <property type="match status" value="2"/>
</dbReference>
<dbReference type="GO" id="GO:0030295">
    <property type="term" value="F:protein kinase activator activity"/>
    <property type="evidence" value="ECO:0007669"/>
    <property type="project" value="TreeGrafter"/>
</dbReference>
<dbReference type="InterPro" id="IPR001294">
    <property type="entry name" value="Phytochrome"/>
</dbReference>
<dbReference type="SMART" id="SM00065">
    <property type="entry name" value="GAF"/>
    <property type="match status" value="1"/>
</dbReference>
<dbReference type="GO" id="GO:0005886">
    <property type="term" value="C:plasma membrane"/>
    <property type="evidence" value="ECO:0007669"/>
    <property type="project" value="UniProtKB-SubCell"/>
</dbReference>
<dbReference type="EC" id="2.7.13.3" evidence="4"/>
<evidence type="ECO:0000256" key="7">
    <source>
        <dbReference type="ARBA" id="ARBA00022553"/>
    </source>
</evidence>
<sequence length="739" mass="81574">MTALTPDLDACAREPIHIPGSVQPHGVLLVIDPADEMVVAASANAADQLGAPPLSRRMPDLLEEGAEALRSTMASWGAGPSPSAQVRLGVNGGDFDGHLHRADGLTIIELEPVPEGEHLDLEMLYSDIGSFVDQMRRLSEPADLCRLAAEKIRQMSGYDRVLAYRFDRDLHGTVIAEDGNGILPAYLGRRFPASDIPAQARELYRRNRLRIIPDAFYTPVAIEPDRHPATGEPFDLSQSVLRSVSPVHVEYMRNMGTGASMSASIVVDNDLWGLISCHNSVPKRVPMQIRNAIQFIAQILSIQIAMNERGKEADERVAQKTILSRLLGHMAKGPDFAQALAAQPIDLLAQTDADSAAIAYDGRIVRIGSAPAEEDIARILAWMQENVREDVFATDELSSLIPGTERFADKASGLLAASISSLHPSYLMWFRAEVVRSVEWGGDPHKPTTAGPDRLHPRTSFEAWKEQVRNTSAPWKQTQIEAAAELRSAIITIVLRQAEERARLTGQLEATNKELESFSYSISHDLRAPFRHIVGYAELLRAQVPDLDEQATRYLDTITESAVSAGRLVDDLLRFSQLGRTSLQRMPVNLDKVVQESLRTLEEEIGDRQIDLQIGRLPEAIGDAALIRQVFYNLLSNAIKYTRQTQSPRIEISGWRDGNETHVRIADNGVGFDMAYVHKLFGVFQRLHHAEDFEGTGIGLAIVRRILERHGGRILAEAELGTGARFTLVLPDAKGTEDE</sequence>
<keyword evidence="11 19" id="KW-0418">Kinase</keyword>
<dbReference type="STRING" id="631454.N177_2805"/>